<dbReference type="PROSITE" id="PS50999">
    <property type="entry name" value="COX2_TM"/>
    <property type="match status" value="1"/>
</dbReference>
<evidence type="ECO:0000313" key="5">
    <source>
        <dbReference type="Proteomes" id="UP000618460"/>
    </source>
</evidence>
<reference evidence="4" key="1">
    <citation type="journal article" date="2014" name="Int. J. Syst. Evol. Microbiol.">
        <title>Complete genome sequence of Corynebacterium casei LMG S-19264T (=DSM 44701T), isolated from a smear-ripened cheese.</title>
        <authorList>
            <consortium name="US DOE Joint Genome Institute (JGI-PGF)"/>
            <person name="Walter F."/>
            <person name="Albersmeier A."/>
            <person name="Kalinowski J."/>
            <person name="Ruckert C."/>
        </authorList>
    </citation>
    <scope>NUCLEOTIDE SEQUENCE</scope>
    <source>
        <strain evidence="4">CGMCC 1.6333</strain>
    </source>
</reference>
<keyword evidence="2" id="KW-0812">Transmembrane</keyword>
<keyword evidence="2" id="KW-1133">Transmembrane helix</keyword>
<accession>A0A917TZW5</accession>
<gene>
    <name evidence="4" type="ORF">GCM10011351_31970</name>
</gene>
<name>A0A917TZW5_9BACI</name>
<proteinExistence type="predicted"/>
<dbReference type="Proteomes" id="UP000618460">
    <property type="component" value="Unassembled WGS sequence"/>
</dbReference>
<evidence type="ECO:0000256" key="2">
    <source>
        <dbReference type="SAM" id="Phobius"/>
    </source>
</evidence>
<evidence type="ECO:0000313" key="4">
    <source>
        <dbReference type="EMBL" id="GGM43588.1"/>
    </source>
</evidence>
<dbReference type="AlphaFoldDB" id="A0A917TZW5"/>
<dbReference type="EMBL" id="BMLG01000040">
    <property type="protein sequence ID" value="GGM43588.1"/>
    <property type="molecule type" value="Genomic_DNA"/>
</dbReference>
<sequence>MKFKNSSIHLIVFVGFYLGFIILNALADKYNLSFLYVVNVKENGAEIFPSIFPFLIMFFYLLGSLKLISRMKEKN</sequence>
<feature type="domain" description="Cytochrome oxidase subunit II transmembrane region profile" evidence="3">
    <location>
        <begin position="1"/>
        <end position="75"/>
    </location>
</feature>
<evidence type="ECO:0000259" key="3">
    <source>
        <dbReference type="PROSITE" id="PS50999"/>
    </source>
</evidence>
<comment type="caution">
    <text evidence="4">The sequence shown here is derived from an EMBL/GenBank/DDBJ whole genome shotgun (WGS) entry which is preliminary data.</text>
</comment>
<keyword evidence="5" id="KW-1185">Reference proteome</keyword>
<reference evidence="4" key="2">
    <citation type="submission" date="2020-09" db="EMBL/GenBank/DDBJ databases">
        <authorList>
            <person name="Sun Q."/>
            <person name="Zhou Y."/>
        </authorList>
    </citation>
    <scope>NUCLEOTIDE SEQUENCE</scope>
    <source>
        <strain evidence="4">CGMCC 1.6333</strain>
    </source>
</reference>
<dbReference type="GO" id="GO:0022900">
    <property type="term" value="P:electron transport chain"/>
    <property type="evidence" value="ECO:0007669"/>
    <property type="project" value="InterPro"/>
</dbReference>
<keyword evidence="2" id="KW-0472">Membrane</keyword>
<feature type="transmembrane region" description="Helical" evidence="2">
    <location>
        <begin position="7"/>
        <end position="27"/>
    </location>
</feature>
<comment type="subcellular location">
    <subcellularLocation>
        <location evidence="1">Membrane</location>
        <topology evidence="1">Multi-pass membrane protein</topology>
    </subcellularLocation>
</comment>
<dbReference type="InterPro" id="IPR011759">
    <property type="entry name" value="Cyt_c_oxidase_su2_TM_dom"/>
</dbReference>
<organism evidence="4 5">
    <name type="scientific">Paraliobacillus quinghaiensis</name>
    <dbReference type="NCBI Taxonomy" id="470815"/>
    <lineage>
        <taxon>Bacteria</taxon>
        <taxon>Bacillati</taxon>
        <taxon>Bacillota</taxon>
        <taxon>Bacilli</taxon>
        <taxon>Bacillales</taxon>
        <taxon>Bacillaceae</taxon>
        <taxon>Paraliobacillus</taxon>
    </lineage>
</organism>
<feature type="transmembrane region" description="Helical" evidence="2">
    <location>
        <begin position="47"/>
        <end position="68"/>
    </location>
</feature>
<evidence type="ECO:0000256" key="1">
    <source>
        <dbReference type="ARBA" id="ARBA00004141"/>
    </source>
</evidence>
<protein>
    <recommendedName>
        <fullName evidence="3">Cytochrome oxidase subunit II transmembrane region profile domain-containing protein</fullName>
    </recommendedName>
</protein>
<dbReference type="RefSeq" id="WP_117157343.1">
    <property type="nucleotide sequence ID" value="NZ_BMLG01000040.1"/>
</dbReference>
<dbReference type="GO" id="GO:0016020">
    <property type="term" value="C:membrane"/>
    <property type="evidence" value="ECO:0007669"/>
    <property type="project" value="UniProtKB-SubCell"/>
</dbReference>